<evidence type="ECO:0000313" key="11">
    <source>
        <dbReference type="Proteomes" id="UP000777303"/>
    </source>
</evidence>
<proteinExistence type="inferred from homology"/>
<dbReference type="PANTHER" id="PTHR43553:SF27">
    <property type="entry name" value="ENERGY-COUPLING FACTOR TRANSPORTER ATP-BINDING PROTEIN ECFA2"/>
    <property type="match status" value="1"/>
</dbReference>
<dbReference type="SUPFAM" id="SSF52540">
    <property type="entry name" value="P-loop containing nucleoside triphosphate hydrolases"/>
    <property type="match status" value="1"/>
</dbReference>
<sequence>MDIIFKNVSYTYQPKLPTASVGLRDINLTIHDGTYTAIIGQTGSGKSTLVRHLNALLKPTQGQVMIGNQLITANTKEKDLHNVRQQVGMVFQFAEKQLFESTVGRDIAVGPLNFGISIDEAMHRAHEMLSLVELPDTLFDKSPFELSGGQMRRVAIAGVLAMKPRVLVLDEPTAGLDPQAHHEMMALFERLHRQQHLTIVLVSHHMADVIKYAEQVVVMEHQQVLRTGTPQQIFANPQWLQQHHLVPPLTTQVAQLLMHHYFKFDPLPLTIDELARQVASQLQKGDDEH</sequence>
<dbReference type="PANTHER" id="PTHR43553">
    <property type="entry name" value="HEAVY METAL TRANSPORTER"/>
    <property type="match status" value="1"/>
</dbReference>
<dbReference type="Gene3D" id="3.40.50.300">
    <property type="entry name" value="P-loop containing nucleotide triphosphate hydrolases"/>
    <property type="match status" value="1"/>
</dbReference>
<protein>
    <recommendedName>
        <fullName evidence="8">Energy-coupling factor transporter ATP-binding protein EcfA2</fullName>
        <ecNumber evidence="8">7.-.-.-</ecNumber>
    </recommendedName>
</protein>
<dbReference type="GO" id="GO:0016887">
    <property type="term" value="F:ATP hydrolysis activity"/>
    <property type="evidence" value="ECO:0007669"/>
    <property type="project" value="InterPro"/>
</dbReference>
<evidence type="ECO:0000256" key="5">
    <source>
        <dbReference type="ARBA" id="ARBA00022840"/>
    </source>
</evidence>
<organism evidence="10 11">
    <name type="scientific">Candidatus Paralactobacillus gallistercoris</name>
    <dbReference type="NCBI Taxonomy" id="2838724"/>
    <lineage>
        <taxon>Bacteria</taxon>
        <taxon>Bacillati</taxon>
        <taxon>Bacillota</taxon>
        <taxon>Bacilli</taxon>
        <taxon>Lactobacillales</taxon>
        <taxon>Lactobacillaceae</taxon>
        <taxon>Lactobacillus</taxon>
    </lineage>
</organism>
<dbReference type="InterPro" id="IPR030946">
    <property type="entry name" value="EcfA2"/>
</dbReference>
<keyword evidence="6" id="KW-1278">Translocase</keyword>
<keyword evidence="5 8" id="KW-0067">ATP-binding</keyword>
<dbReference type="EC" id="7.-.-.-" evidence="8"/>
<accession>A0A948TJH7</accession>
<comment type="caution">
    <text evidence="10">The sequence shown here is derived from an EMBL/GenBank/DDBJ whole genome shotgun (WGS) entry which is preliminary data.</text>
</comment>
<evidence type="ECO:0000256" key="1">
    <source>
        <dbReference type="ARBA" id="ARBA00004202"/>
    </source>
</evidence>
<dbReference type="NCBIfam" id="TIGR04521">
    <property type="entry name" value="ECF_ATPase_2"/>
    <property type="match status" value="1"/>
</dbReference>
<evidence type="ECO:0000256" key="4">
    <source>
        <dbReference type="ARBA" id="ARBA00022741"/>
    </source>
</evidence>
<comment type="similarity">
    <text evidence="8">Belongs to the ABC transporter superfamily. Energy-coupling factor EcfA family.</text>
</comment>
<evidence type="ECO:0000259" key="9">
    <source>
        <dbReference type="PROSITE" id="PS50893"/>
    </source>
</evidence>
<dbReference type="EMBL" id="JAHLFS010000051">
    <property type="protein sequence ID" value="MBU3851884.1"/>
    <property type="molecule type" value="Genomic_DNA"/>
</dbReference>
<keyword evidence="2 8" id="KW-0813">Transport</keyword>
<reference evidence="10" key="1">
    <citation type="journal article" date="2021" name="PeerJ">
        <title>Extensive microbial diversity within the chicken gut microbiome revealed by metagenomics and culture.</title>
        <authorList>
            <person name="Gilroy R."/>
            <person name="Ravi A."/>
            <person name="Getino M."/>
            <person name="Pursley I."/>
            <person name="Horton D.L."/>
            <person name="Alikhan N.F."/>
            <person name="Baker D."/>
            <person name="Gharbi K."/>
            <person name="Hall N."/>
            <person name="Watson M."/>
            <person name="Adriaenssens E.M."/>
            <person name="Foster-Nyarko E."/>
            <person name="Jarju S."/>
            <person name="Secka A."/>
            <person name="Antonio M."/>
            <person name="Oren A."/>
            <person name="Chaudhuri R.R."/>
            <person name="La Ragione R."/>
            <person name="Hildebrand F."/>
            <person name="Pallen M.J."/>
        </authorList>
    </citation>
    <scope>NUCLEOTIDE SEQUENCE</scope>
    <source>
        <strain evidence="10">F6-6636</strain>
    </source>
</reference>
<dbReference type="PROSITE" id="PS50893">
    <property type="entry name" value="ABC_TRANSPORTER_2"/>
    <property type="match status" value="1"/>
</dbReference>
<comment type="subunit">
    <text evidence="8">Forms a stable energy-coupling factor (ECF) transporter complex composed of 2 membrane-embedded substrate-binding proteins (S component), 2 ATP-binding proteins (A component) and 2 transmembrane proteins (T component).</text>
</comment>
<evidence type="ECO:0000313" key="10">
    <source>
        <dbReference type="EMBL" id="MBU3851884.1"/>
    </source>
</evidence>
<dbReference type="GO" id="GO:0042626">
    <property type="term" value="F:ATPase-coupled transmembrane transporter activity"/>
    <property type="evidence" value="ECO:0007669"/>
    <property type="project" value="TreeGrafter"/>
</dbReference>
<dbReference type="Pfam" id="PF00005">
    <property type="entry name" value="ABC_tran"/>
    <property type="match status" value="1"/>
</dbReference>
<keyword evidence="7 8" id="KW-0472">Membrane</keyword>
<name>A0A948TJH7_9LACO</name>
<dbReference type="PROSITE" id="PS00211">
    <property type="entry name" value="ABC_TRANSPORTER_1"/>
    <property type="match status" value="1"/>
</dbReference>
<dbReference type="InterPro" id="IPR015856">
    <property type="entry name" value="ABC_transpr_CbiO/EcfA_su"/>
</dbReference>
<feature type="domain" description="ABC transporter" evidence="9">
    <location>
        <begin position="3"/>
        <end position="246"/>
    </location>
</feature>
<dbReference type="SMART" id="SM00382">
    <property type="entry name" value="AAA"/>
    <property type="match status" value="1"/>
</dbReference>
<dbReference type="FunFam" id="3.40.50.300:FF:000224">
    <property type="entry name" value="Energy-coupling factor transporter ATP-binding protein EcfA"/>
    <property type="match status" value="1"/>
</dbReference>
<evidence type="ECO:0000256" key="7">
    <source>
        <dbReference type="ARBA" id="ARBA00023136"/>
    </source>
</evidence>
<dbReference type="InterPro" id="IPR050095">
    <property type="entry name" value="ECF_ABC_transporter_ATP-bd"/>
</dbReference>
<dbReference type="AlphaFoldDB" id="A0A948TJH7"/>
<dbReference type="Proteomes" id="UP000777303">
    <property type="component" value="Unassembled WGS sequence"/>
</dbReference>
<dbReference type="InterPro" id="IPR003439">
    <property type="entry name" value="ABC_transporter-like_ATP-bd"/>
</dbReference>
<evidence type="ECO:0000256" key="2">
    <source>
        <dbReference type="ARBA" id="ARBA00022448"/>
    </source>
</evidence>
<evidence type="ECO:0000256" key="3">
    <source>
        <dbReference type="ARBA" id="ARBA00022475"/>
    </source>
</evidence>
<keyword evidence="3 8" id="KW-1003">Cell membrane</keyword>
<dbReference type="InterPro" id="IPR027417">
    <property type="entry name" value="P-loop_NTPase"/>
</dbReference>
<comment type="function">
    <text evidence="8">ATP-binding (A) component of a common energy-coupling factor (ECF) ABC-transporter complex.</text>
</comment>
<gene>
    <name evidence="10" type="ORF">H9901_04205</name>
</gene>
<dbReference type="GO" id="GO:0005524">
    <property type="term" value="F:ATP binding"/>
    <property type="evidence" value="ECO:0007669"/>
    <property type="project" value="UniProtKB-UniRule"/>
</dbReference>
<comment type="subcellular location">
    <subcellularLocation>
        <location evidence="1 8">Cell membrane</location>
        <topology evidence="1 8">Peripheral membrane protein</topology>
    </subcellularLocation>
</comment>
<evidence type="ECO:0000256" key="6">
    <source>
        <dbReference type="ARBA" id="ARBA00022967"/>
    </source>
</evidence>
<dbReference type="GO" id="GO:0043190">
    <property type="term" value="C:ATP-binding cassette (ABC) transporter complex"/>
    <property type="evidence" value="ECO:0007669"/>
    <property type="project" value="TreeGrafter"/>
</dbReference>
<reference evidence="10" key="2">
    <citation type="submission" date="2021-04" db="EMBL/GenBank/DDBJ databases">
        <authorList>
            <person name="Gilroy R."/>
        </authorList>
    </citation>
    <scope>NUCLEOTIDE SEQUENCE</scope>
    <source>
        <strain evidence="10">F6-6636</strain>
    </source>
</reference>
<evidence type="ECO:0000256" key="8">
    <source>
        <dbReference type="RuleBase" id="RU365104"/>
    </source>
</evidence>
<keyword evidence="4 8" id="KW-0547">Nucleotide-binding</keyword>
<dbReference type="InterPro" id="IPR017871">
    <property type="entry name" value="ABC_transporter-like_CS"/>
</dbReference>
<dbReference type="InterPro" id="IPR003593">
    <property type="entry name" value="AAA+_ATPase"/>
</dbReference>
<dbReference type="CDD" id="cd03225">
    <property type="entry name" value="ABC_cobalt_CbiO_domain1"/>
    <property type="match status" value="1"/>
</dbReference>